<dbReference type="InterPro" id="IPR018958">
    <property type="entry name" value="Knr4/Smi1-like_dom"/>
</dbReference>
<dbReference type="EMBL" id="CP051167">
    <property type="protein sequence ID" value="QIZ73022.1"/>
    <property type="molecule type" value="Genomic_DNA"/>
</dbReference>
<dbReference type="AlphaFoldDB" id="A0A6H1U2C9"/>
<dbReference type="Pfam" id="PF09346">
    <property type="entry name" value="SMI1_KNR4"/>
    <property type="match status" value="1"/>
</dbReference>
<accession>A0A6H1U2C9</accession>
<feature type="domain" description="Knr4/Smi1-like" evidence="3">
    <location>
        <begin position="30"/>
        <end position="113"/>
    </location>
</feature>
<dbReference type="Pfam" id="PF13646">
    <property type="entry name" value="HEAT_2"/>
    <property type="match status" value="1"/>
</dbReference>
<evidence type="ECO:0000259" key="3">
    <source>
        <dbReference type="Pfam" id="PF09346"/>
    </source>
</evidence>
<dbReference type="SMART" id="SM00567">
    <property type="entry name" value="EZ_HEAT"/>
    <property type="match status" value="2"/>
</dbReference>
<organism evidence="4 5">
    <name type="scientific">Oxynema aestuarii AP17</name>
    <dbReference type="NCBI Taxonomy" id="2064643"/>
    <lineage>
        <taxon>Bacteria</taxon>
        <taxon>Bacillati</taxon>
        <taxon>Cyanobacteriota</taxon>
        <taxon>Cyanophyceae</taxon>
        <taxon>Oscillatoriophycideae</taxon>
        <taxon>Oscillatoriales</taxon>
        <taxon>Oscillatoriaceae</taxon>
        <taxon>Oxynema</taxon>
        <taxon>Oxynema aestuarii</taxon>
    </lineage>
</organism>
<keyword evidence="1" id="KW-0042">Antenna complex</keyword>
<dbReference type="KEGG" id="oxy:HCG48_22460"/>
<dbReference type="Gene3D" id="1.25.10.10">
    <property type="entry name" value="Leucine-rich Repeat Variant"/>
    <property type="match status" value="1"/>
</dbReference>
<dbReference type="RefSeq" id="WP_168571168.1">
    <property type="nucleotide sequence ID" value="NZ_CP051167.1"/>
</dbReference>
<protein>
    <recommendedName>
        <fullName evidence="3">Knr4/Smi1-like domain-containing protein</fullName>
    </recommendedName>
</protein>
<sequence length="379" mass="43888">MSTELTDALNRILSWIEQYKPWLVDYLQPGLSKNEIDELVKNLPVKVPPELYELYQWRNGAVKGDLCKETAWIFENWTFKPLQEVLQIGQILYYGCLANSKAESGYKLNYFSIFYPPQGPQQGVITMSRINKEFHYPVIFLDFEVWPETIKKYASLTSMMLTMAECYETGAYYHDAEAYERSYIASYPERVRQIWRNYNSKLGELAVKNLKKFQPITWEILELFSDEFVEFKSLETVKILSNAIQQSSQQNNDLSIIMMFITRAIEILGELGDPQALPDLIKILNPESDFCRLKNERIAELTTTSHRATDIEIKHIKAWALKEIRKKAAWALGEIKDSRAVEPLIEALSDSDIEVKDAAAKALTKLILKFPELEARIPF</sequence>
<gene>
    <name evidence="4" type="ORF">HCG48_22460</name>
</gene>
<name>A0A6H1U2C9_9CYAN</name>
<dbReference type="InterPro" id="IPR037883">
    <property type="entry name" value="Knr4/Smi1-like_sf"/>
</dbReference>
<dbReference type="GO" id="GO:0030089">
    <property type="term" value="C:phycobilisome"/>
    <property type="evidence" value="ECO:0007669"/>
    <property type="project" value="UniProtKB-KW"/>
</dbReference>
<evidence type="ECO:0000313" key="4">
    <source>
        <dbReference type="EMBL" id="QIZ73022.1"/>
    </source>
</evidence>
<evidence type="ECO:0000256" key="1">
    <source>
        <dbReference type="ARBA" id="ARBA00022549"/>
    </source>
</evidence>
<dbReference type="InterPro" id="IPR011989">
    <property type="entry name" value="ARM-like"/>
</dbReference>
<evidence type="ECO:0000313" key="5">
    <source>
        <dbReference type="Proteomes" id="UP000500857"/>
    </source>
</evidence>
<dbReference type="InterPro" id="IPR016024">
    <property type="entry name" value="ARM-type_fold"/>
</dbReference>
<keyword evidence="5" id="KW-1185">Reference proteome</keyword>
<evidence type="ECO:0000256" key="2">
    <source>
        <dbReference type="ARBA" id="ARBA00022738"/>
    </source>
</evidence>
<reference evidence="4 5" key="1">
    <citation type="submission" date="2020-04" db="EMBL/GenBank/DDBJ databases">
        <authorList>
            <person name="Basu S."/>
            <person name="Maruthanayagam V."/>
            <person name="Chakraborty S."/>
            <person name="Pramanik A."/>
            <person name="Mukherjee J."/>
            <person name="Brink B."/>
        </authorList>
    </citation>
    <scope>NUCLEOTIDE SEQUENCE [LARGE SCALE GENOMIC DNA]</scope>
    <source>
        <strain evidence="4 5">AP17</strain>
    </source>
</reference>
<dbReference type="Pfam" id="PF03130">
    <property type="entry name" value="HEAT_PBS"/>
    <property type="match status" value="1"/>
</dbReference>
<keyword evidence="2" id="KW-0605">Phycobilisome</keyword>
<proteinExistence type="predicted"/>
<dbReference type="Proteomes" id="UP000500857">
    <property type="component" value="Chromosome"/>
</dbReference>
<dbReference type="InterPro" id="IPR004155">
    <property type="entry name" value="PBS_lyase_HEAT"/>
</dbReference>
<dbReference type="SUPFAM" id="SSF48371">
    <property type="entry name" value="ARM repeat"/>
    <property type="match status" value="1"/>
</dbReference>
<dbReference type="SUPFAM" id="SSF160631">
    <property type="entry name" value="SMI1/KNR4-like"/>
    <property type="match status" value="1"/>
</dbReference>